<protein>
    <submittedName>
        <fullName evidence="2">Dihydrofolate reductase family protein</fullName>
    </submittedName>
</protein>
<feature type="domain" description="Bacterial bifunctional deaminase-reductase C-terminal" evidence="1">
    <location>
        <begin position="15"/>
        <end position="179"/>
    </location>
</feature>
<sequence>MNIRTDRAGEMIGTVYIATSVDGFIAREDGGIDWLPGVGEAGTEDYGYHEFIDSVDAIVMGRHSYEMVLSFGAWPYGGKPVVVLSSGTVAIGKDIASTVESMHAPPHEVVQRLAGRGWRHLYIDGGKTVHGFLRENLIHRLIITTVPILLGAGIPLFGRLSHEIHLQHLETRPFANGLVQSHYKVRRHVAEQETASGCG</sequence>
<dbReference type="Gene3D" id="3.40.430.10">
    <property type="entry name" value="Dihydrofolate Reductase, subunit A"/>
    <property type="match status" value="1"/>
</dbReference>
<organism evidence="2 3">
    <name type="scientific">Candidatus Nitrospira allomarina</name>
    <dbReference type="NCBI Taxonomy" id="3020900"/>
    <lineage>
        <taxon>Bacteria</taxon>
        <taxon>Pseudomonadati</taxon>
        <taxon>Nitrospirota</taxon>
        <taxon>Nitrospiria</taxon>
        <taxon>Nitrospirales</taxon>
        <taxon>Nitrospiraceae</taxon>
        <taxon>Nitrospira</taxon>
    </lineage>
</organism>
<reference evidence="2 3" key="1">
    <citation type="submission" date="2023-01" db="EMBL/GenBank/DDBJ databases">
        <title>Cultivation and genomic characterization of new, ubiquitous marine nitrite-oxidizing bacteria from the Nitrospirales.</title>
        <authorList>
            <person name="Mueller A.J."/>
            <person name="Daebeler A."/>
            <person name="Herbold C.W."/>
            <person name="Kirkegaard R.H."/>
            <person name="Daims H."/>
        </authorList>
    </citation>
    <scope>NUCLEOTIDE SEQUENCE [LARGE SCALE GENOMIC DNA]</scope>
    <source>
        <strain evidence="2 3">VA</strain>
    </source>
</reference>
<gene>
    <name evidence="2" type="ORF">PP769_17395</name>
</gene>
<dbReference type="Proteomes" id="UP001302719">
    <property type="component" value="Chromosome"/>
</dbReference>
<dbReference type="SUPFAM" id="SSF53597">
    <property type="entry name" value="Dihydrofolate reductase-like"/>
    <property type="match status" value="1"/>
</dbReference>
<dbReference type="PANTHER" id="PTHR38011:SF11">
    <property type="entry name" value="2,5-DIAMINO-6-RIBOSYLAMINO-4(3H)-PYRIMIDINONE 5'-PHOSPHATE REDUCTASE"/>
    <property type="match status" value="1"/>
</dbReference>
<evidence type="ECO:0000259" key="1">
    <source>
        <dbReference type="Pfam" id="PF01872"/>
    </source>
</evidence>
<proteinExistence type="predicted"/>
<keyword evidence="3" id="KW-1185">Reference proteome</keyword>
<dbReference type="GO" id="GO:0008703">
    <property type="term" value="F:5-amino-6-(5-phosphoribosylamino)uracil reductase activity"/>
    <property type="evidence" value="ECO:0007669"/>
    <property type="project" value="InterPro"/>
</dbReference>
<dbReference type="InterPro" id="IPR002734">
    <property type="entry name" value="RibDG_C"/>
</dbReference>
<dbReference type="KEGG" id="nall:PP769_17395"/>
<dbReference type="InterPro" id="IPR050765">
    <property type="entry name" value="Riboflavin_Biosynth_HTPR"/>
</dbReference>
<evidence type="ECO:0000313" key="3">
    <source>
        <dbReference type="Proteomes" id="UP001302719"/>
    </source>
</evidence>
<name>A0AA96GF48_9BACT</name>
<dbReference type="GO" id="GO:0009231">
    <property type="term" value="P:riboflavin biosynthetic process"/>
    <property type="evidence" value="ECO:0007669"/>
    <property type="project" value="InterPro"/>
</dbReference>
<dbReference type="AlphaFoldDB" id="A0AA96GF48"/>
<evidence type="ECO:0000313" key="2">
    <source>
        <dbReference type="EMBL" id="WNM57723.1"/>
    </source>
</evidence>
<dbReference type="PANTHER" id="PTHR38011">
    <property type="entry name" value="DIHYDROFOLATE REDUCTASE FAMILY PROTEIN (AFU_ORTHOLOGUE AFUA_8G06820)"/>
    <property type="match status" value="1"/>
</dbReference>
<dbReference type="Pfam" id="PF01872">
    <property type="entry name" value="RibD_C"/>
    <property type="match status" value="1"/>
</dbReference>
<accession>A0AA96GF48</accession>
<dbReference type="RefSeq" id="WP_312642548.1">
    <property type="nucleotide sequence ID" value="NZ_CP116967.1"/>
</dbReference>
<dbReference type="InterPro" id="IPR024072">
    <property type="entry name" value="DHFR-like_dom_sf"/>
</dbReference>
<dbReference type="EMBL" id="CP116967">
    <property type="protein sequence ID" value="WNM57723.1"/>
    <property type="molecule type" value="Genomic_DNA"/>
</dbReference>